<dbReference type="eggNOG" id="ENOG502QR47">
    <property type="taxonomic scope" value="Eukaryota"/>
</dbReference>
<dbReference type="EMBL" id="GL698520">
    <property type="protein sequence ID" value="EFY87874.1"/>
    <property type="molecule type" value="Genomic_DNA"/>
</dbReference>
<keyword evidence="2" id="KW-1185">Reference proteome</keyword>
<dbReference type="InParanoid" id="E9E8C4"/>
<accession>E9E8C4</accession>
<dbReference type="HOGENOM" id="CLU_715877_0_0_1"/>
<dbReference type="InterPro" id="IPR053181">
    <property type="entry name" value="EcdB-like_regulator"/>
</dbReference>
<name>E9E8C4_METAQ</name>
<dbReference type="CDD" id="cd12148">
    <property type="entry name" value="fungal_TF_MHR"/>
    <property type="match status" value="1"/>
</dbReference>
<dbReference type="PANTHER" id="PTHR47785:SF5">
    <property type="entry name" value="ZN(II)2CYS6 TRANSCRIPTION FACTOR (EUROFUNG)"/>
    <property type="match status" value="1"/>
</dbReference>
<proteinExistence type="predicted"/>
<protein>
    <submittedName>
        <fullName evidence="1">Uncharacterized protein</fullName>
    </submittedName>
</protein>
<dbReference type="STRING" id="655827.E9E8C4"/>
<evidence type="ECO:0000313" key="1">
    <source>
        <dbReference type="EMBL" id="EFY87874.1"/>
    </source>
</evidence>
<reference evidence="1 2" key="1">
    <citation type="journal article" date="2011" name="PLoS Genet.">
        <title>Genome sequencing and comparative transcriptomics of the model entomopathogenic fungi Metarhizium anisopliae and M. acridum.</title>
        <authorList>
            <person name="Gao Q."/>
            <person name="Jin K."/>
            <person name="Ying S.H."/>
            <person name="Zhang Y."/>
            <person name="Xiao G."/>
            <person name="Shang Y."/>
            <person name="Duan Z."/>
            <person name="Hu X."/>
            <person name="Xie X.Q."/>
            <person name="Zhou G."/>
            <person name="Peng G."/>
            <person name="Luo Z."/>
            <person name="Huang W."/>
            <person name="Wang B."/>
            <person name="Fang W."/>
            <person name="Wang S."/>
            <person name="Zhong Y."/>
            <person name="Ma L.J."/>
            <person name="St Leger R.J."/>
            <person name="Zhao G.P."/>
            <person name="Pei Y."/>
            <person name="Feng M.G."/>
            <person name="Xia Y."/>
            <person name="Wang C."/>
        </authorList>
    </citation>
    <scope>NUCLEOTIDE SEQUENCE [LARGE SCALE GENOMIC DNA]</scope>
    <source>
        <strain evidence="1 2">CQMa 102</strain>
    </source>
</reference>
<evidence type="ECO:0000313" key="2">
    <source>
        <dbReference type="Proteomes" id="UP000002499"/>
    </source>
</evidence>
<sequence length="386" mass="43745">MFQWPIFYSSEGECLAEVGILATNHFGVPKQLASPGLTLPLFDGDEVAKLLTRFLRLVHVMNPILDCTTLMRHGRVVAELGLQWDAKTCLVLMAMALGCIAKPFETRLEPLELVSCSVSKDDEKPRQQAELYQQYALRRIGILGGSLTACQCHFLNGIYLLYTFRPVQAWQAFFHASSLYTVYLKSRAAAQQIGAGHYHDDFLVGDERFSSEELRCGLEQRLYWSCIKSENEICTEVDLPRSDLCKVEYPYQFPSPPTPKSVDGLHDTQDMNTVGMLAPTVLLSVDDATEKRGFKTVHEHSWFYYLSNIALLRISSRVDHEFYTKPPSLWASMNLLDMANTAWDLEKQLLQWQHTLPSSMSCFSPGAQSEFSPYTWATAPACRRMV</sequence>
<dbReference type="Proteomes" id="UP000002499">
    <property type="component" value="Unassembled WGS sequence"/>
</dbReference>
<organism evidence="2">
    <name type="scientific">Metarhizium acridum (strain CQMa 102)</name>
    <dbReference type="NCBI Taxonomy" id="655827"/>
    <lineage>
        <taxon>Eukaryota</taxon>
        <taxon>Fungi</taxon>
        <taxon>Dikarya</taxon>
        <taxon>Ascomycota</taxon>
        <taxon>Pezizomycotina</taxon>
        <taxon>Sordariomycetes</taxon>
        <taxon>Hypocreomycetidae</taxon>
        <taxon>Hypocreales</taxon>
        <taxon>Clavicipitaceae</taxon>
        <taxon>Metarhizium</taxon>
    </lineage>
</organism>
<gene>
    <name evidence="1" type="ORF">MAC_06122</name>
</gene>
<dbReference type="OrthoDB" id="4356994at2759"/>
<dbReference type="PANTHER" id="PTHR47785">
    <property type="entry name" value="ZN(II)2CYS6 TRANSCRIPTION FACTOR (EUROFUNG)-RELATED-RELATED"/>
    <property type="match status" value="1"/>
</dbReference>
<dbReference type="AlphaFoldDB" id="E9E8C4"/>